<dbReference type="EMBL" id="JAUEPU010000156">
    <property type="protein sequence ID" value="KAK0475035.1"/>
    <property type="molecule type" value="Genomic_DNA"/>
</dbReference>
<keyword evidence="2" id="KW-1185">Reference proteome</keyword>
<reference evidence="1" key="1">
    <citation type="submission" date="2023-06" db="EMBL/GenBank/DDBJ databases">
        <authorList>
            <consortium name="Lawrence Berkeley National Laboratory"/>
            <person name="Ahrendt S."/>
            <person name="Sahu N."/>
            <person name="Indic B."/>
            <person name="Wong-Bajracharya J."/>
            <person name="Merenyi Z."/>
            <person name="Ke H.-M."/>
            <person name="Monk M."/>
            <person name="Kocsube S."/>
            <person name="Drula E."/>
            <person name="Lipzen A."/>
            <person name="Balint B."/>
            <person name="Henrissat B."/>
            <person name="Andreopoulos B."/>
            <person name="Martin F.M."/>
            <person name="Harder C.B."/>
            <person name="Rigling D."/>
            <person name="Ford K.L."/>
            <person name="Foster G.D."/>
            <person name="Pangilinan J."/>
            <person name="Papanicolaou A."/>
            <person name="Barry K."/>
            <person name="LaButti K."/>
            <person name="Viragh M."/>
            <person name="Koriabine M."/>
            <person name="Yan M."/>
            <person name="Riley R."/>
            <person name="Champramary S."/>
            <person name="Plett K.L."/>
            <person name="Tsai I.J."/>
            <person name="Slot J."/>
            <person name="Sipos G."/>
            <person name="Plett J."/>
            <person name="Nagy L.G."/>
            <person name="Grigoriev I.V."/>
        </authorList>
    </citation>
    <scope>NUCLEOTIDE SEQUENCE</scope>
    <source>
        <strain evidence="1">HWK02</strain>
    </source>
</reference>
<sequence length="246" mass="28657">MMNLDGPIMTGLSFRSKVVQLSHGLSSVNSYVDAARELLWCSRFAPQEFQDHCTKILELVEISRDTLLRLDVRLHSFCSCPPYYQPLKEVYYGLLRMLKYRWKLFPPSLQDRVARLTLPLATTFRICTGLHDHEQCMLKECRLQPRHSESAQAENGTHWKDEELMPPPDKILRPQDTSFTSQWMPRKPRGPPMVFPLYVMDEFDHSGEEGIEGGPEEEVFRPVLLKPMTRHFGIFCTKNSSMFRLH</sequence>
<evidence type="ECO:0000313" key="1">
    <source>
        <dbReference type="EMBL" id="KAK0475035.1"/>
    </source>
</evidence>
<dbReference type="Proteomes" id="UP001175228">
    <property type="component" value="Unassembled WGS sequence"/>
</dbReference>
<name>A0AA39UDU3_9AGAR</name>
<dbReference type="AlphaFoldDB" id="A0AA39UDU3"/>
<evidence type="ECO:0000313" key="2">
    <source>
        <dbReference type="Proteomes" id="UP001175228"/>
    </source>
</evidence>
<organism evidence="1 2">
    <name type="scientific">Armillaria luteobubalina</name>
    <dbReference type="NCBI Taxonomy" id="153913"/>
    <lineage>
        <taxon>Eukaryota</taxon>
        <taxon>Fungi</taxon>
        <taxon>Dikarya</taxon>
        <taxon>Basidiomycota</taxon>
        <taxon>Agaricomycotina</taxon>
        <taxon>Agaricomycetes</taxon>
        <taxon>Agaricomycetidae</taxon>
        <taxon>Agaricales</taxon>
        <taxon>Marasmiineae</taxon>
        <taxon>Physalacriaceae</taxon>
        <taxon>Armillaria</taxon>
    </lineage>
</organism>
<comment type="caution">
    <text evidence="1">The sequence shown here is derived from an EMBL/GenBank/DDBJ whole genome shotgun (WGS) entry which is preliminary data.</text>
</comment>
<proteinExistence type="predicted"/>
<accession>A0AA39UDU3</accession>
<gene>
    <name evidence="1" type="ORF">EDD18DRAFT_1218848</name>
</gene>
<protein>
    <submittedName>
        <fullName evidence="1">Uncharacterized protein</fullName>
    </submittedName>
</protein>